<reference evidence="4" key="1">
    <citation type="submission" date="2022-11" db="UniProtKB">
        <authorList>
            <consortium name="WormBaseParasite"/>
        </authorList>
    </citation>
    <scope>IDENTIFICATION</scope>
</reference>
<dbReference type="InterPro" id="IPR000210">
    <property type="entry name" value="BTB/POZ_dom"/>
</dbReference>
<dbReference type="Proteomes" id="UP000887577">
    <property type="component" value="Unplaced"/>
</dbReference>
<dbReference type="SMART" id="SM00225">
    <property type="entry name" value="BTB"/>
    <property type="match status" value="1"/>
</dbReference>
<dbReference type="Gene3D" id="3.30.710.10">
    <property type="entry name" value="Potassium Channel Kv1.1, Chain A"/>
    <property type="match status" value="1"/>
</dbReference>
<proteinExistence type="predicted"/>
<feature type="compositionally biased region" description="Polar residues" evidence="1">
    <location>
        <begin position="147"/>
        <end position="163"/>
    </location>
</feature>
<evidence type="ECO:0000256" key="1">
    <source>
        <dbReference type="SAM" id="MobiDB-lite"/>
    </source>
</evidence>
<dbReference type="Pfam" id="PF00651">
    <property type="entry name" value="BTB"/>
    <property type="match status" value="1"/>
</dbReference>
<dbReference type="PROSITE" id="PS50097">
    <property type="entry name" value="BTB"/>
    <property type="match status" value="1"/>
</dbReference>
<sequence length="378" mass="42003">MMLKLTVIHKAIFAKLIVGDDGDNYFIYKLDFSFNPDYVRQQNSEAQKGADLSLKFPAAASAESGENANSSGWVNLDSSGTIPNEKTDANLVKKEEILSIFNRRLSVGEEAKPSDNGIYETVVADSKMDKNVNETTAAKKASVATSGSNIPSPPSTSNGTKSFQDSIKAFSNGLKELLSLPPVYTPPSPTAPVTTPIPSSPKIPKKLIATLIQKEQYFNKILSETKYTDAILINHAGEEVRGFRCFLAHISPVFQAIFDSKEDQLPVRIEVGVFKLETLKQITQFSQGAEFEVNENVMELLKFAKTFSINLLIDRCYSWIANNITDKNICEYIKFAYIEEHTALKKRCLEFLKNNKLSVNPDSIKALPQEILFDAFFS</sequence>
<dbReference type="PANTHER" id="PTHR46672">
    <property type="entry name" value="OS08G0495500 PROTEIN-RELATED"/>
    <property type="match status" value="1"/>
</dbReference>
<evidence type="ECO:0000313" key="3">
    <source>
        <dbReference type="Proteomes" id="UP000887577"/>
    </source>
</evidence>
<keyword evidence="3" id="KW-1185">Reference proteome</keyword>
<organism evidence="3 4">
    <name type="scientific">Panagrolaimus superbus</name>
    <dbReference type="NCBI Taxonomy" id="310955"/>
    <lineage>
        <taxon>Eukaryota</taxon>
        <taxon>Metazoa</taxon>
        <taxon>Ecdysozoa</taxon>
        <taxon>Nematoda</taxon>
        <taxon>Chromadorea</taxon>
        <taxon>Rhabditida</taxon>
        <taxon>Tylenchina</taxon>
        <taxon>Panagrolaimomorpha</taxon>
        <taxon>Panagrolaimoidea</taxon>
        <taxon>Panagrolaimidae</taxon>
        <taxon>Panagrolaimus</taxon>
    </lineage>
</organism>
<dbReference type="SUPFAM" id="SSF54695">
    <property type="entry name" value="POZ domain"/>
    <property type="match status" value="1"/>
</dbReference>
<dbReference type="WBParaSite" id="PSU_v2.g8309.t1">
    <property type="protein sequence ID" value="PSU_v2.g8309.t1"/>
    <property type="gene ID" value="PSU_v2.g8309"/>
</dbReference>
<feature type="region of interest" description="Disordered" evidence="1">
    <location>
        <begin position="64"/>
        <end position="87"/>
    </location>
</feature>
<evidence type="ECO:0000259" key="2">
    <source>
        <dbReference type="PROSITE" id="PS50097"/>
    </source>
</evidence>
<dbReference type="AlphaFoldDB" id="A0A914Z6J8"/>
<name>A0A914Z6J8_9BILA</name>
<dbReference type="InterPro" id="IPR011333">
    <property type="entry name" value="SKP1/BTB/POZ_sf"/>
</dbReference>
<evidence type="ECO:0000313" key="4">
    <source>
        <dbReference type="WBParaSite" id="PSU_v2.g8309.t1"/>
    </source>
</evidence>
<accession>A0A914Z6J8</accession>
<feature type="domain" description="BTB" evidence="2">
    <location>
        <begin position="228"/>
        <end position="295"/>
    </location>
</feature>
<protein>
    <submittedName>
        <fullName evidence="4">BTB domain-containing protein</fullName>
    </submittedName>
</protein>
<feature type="region of interest" description="Disordered" evidence="1">
    <location>
        <begin position="138"/>
        <end position="163"/>
    </location>
</feature>
<dbReference type="InterPro" id="IPR044714">
    <property type="entry name" value="AtSIBP1-like"/>
</dbReference>